<evidence type="ECO:0000313" key="1">
    <source>
        <dbReference type="EMBL" id="MBE9223325.1"/>
    </source>
</evidence>
<protein>
    <submittedName>
        <fullName evidence="1">Uncharacterized protein</fullName>
    </submittedName>
</protein>
<keyword evidence="2" id="KW-1185">Reference proteome</keyword>
<gene>
    <name evidence="1" type="ORF">IQ215_11510</name>
</gene>
<proteinExistence type="predicted"/>
<dbReference type="Proteomes" id="UP000654604">
    <property type="component" value="Unassembled WGS sequence"/>
</dbReference>
<dbReference type="EMBL" id="JADEWC010000028">
    <property type="protein sequence ID" value="MBE9223325.1"/>
    <property type="molecule type" value="Genomic_DNA"/>
</dbReference>
<reference evidence="1 2" key="1">
    <citation type="submission" date="2020-10" db="EMBL/GenBank/DDBJ databases">
        <authorList>
            <person name="Castelo-Branco R."/>
            <person name="Eusebio N."/>
            <person name="Adriana R."/>
            <person name="Vieira A."/>
            <person name="Brugerolle De Fraissinette N."/>
            <person name="Rezende De Castro R."/>
            <person name="Schneider M.P."/>
            <person name="Vasconcelos V."/>
            <person name="Leao P.N."/>
        </authorList>
    </citation>
    <scope>NUCLEOTIDE SEQUENCE [LARGE SCALE GENOMIC DNA]</scope>
    <source>
        <strain evidence="1 2">LEGE 03274</strain>
    </source>
</reference>
<evidence type="ECO:0000313" key="2">
    <source>
        <dbReference type="Proteomes" id="UP000654604"/>
    </source>
</evidence>
<name>A0ABR9V613_9CHRO</name>
<sequence length="49" mass="5724">MTTQSKSKNSNIELLQRAYNADQQVKYIHLEAEIDLLLHQIQAQQNKVK</sequence>
<accession>A0ABR9V613</accession>
<comment type="caution">
    <text evidence="1">The sequence shown here is derived from an EMBL/GenBank/DDBJ whole genome shotgun (WGS) entry which is preliminary data.</text>
</comment>
<dbReference type="RefSeq" id="WP_193801532.1">
    <property type="nucleotide sequence ID" value="NZ_JADEWC010000028.1"/>
</dbReference>
<organism evidence="1 2">
    <name type="scientific">Cyanobacterium stanieri LEGE 03274</name>
    <dbReference type="NCBI Taxonomy" id="1828756"/>
    <lineage>
        <taxon>Bacteria</taxon>
        <taxon>Bacillati</taxon>
        <taxon>Cyanobacteriota</taxon>
        <taxon>Cyanophyceae</taxon>
        <taxon>Oscillatoriophycideae</taxon>
        <taxon>Chroococcales</taxon>
        <taxon>Geminocystaceae</taxon>
        <taxon>Cyanobacterium</taxon>
    </lineage>
</organism>